<protein>
    <submittedName>
        <fullName evidence="2">Uncharacterized protein</fullName>
    </submittedName>
</protein>
<feature type="region of interest" description="Disordered" evidence="1">
    <location>
        <begin position="1"/>
        <end position="21"/>
    </location>
</feature>
<comment type="caution">
    <text evidence="2">The sequence shown here is derived from an EMBL/GenBank/DDBJ whole genome shotgun (WGS) entry which is preliminary data.</text>
</comment>
<accession>A0ABU6R768</accession>
<name>A0ABU6R768_9FABA</name>
<sequence length="100" mass="10997">MQLETSITNQSYHARHNTRGNSHSRTRVFSICSLDVSSPCGQLVALMTYSNPDNKTETNPGQESLPYHCRKSQRDIYGIVQGCPLSSGSDSGVAIKRRPA</sequence>
<dbReference type="Proteomes" id="UP001341840">
    <property type="component" value="Unassembled WGS sequence"/>
</dbReference>
<evidence type="ECO:0000256" key="1">
    <source>
        <dbReference type="SAM" id="MobiDB-lite"/>
    </source>
</evidence>
<organism evidence="2 3">
    <name type="scientific">Stylosanthes scabra</name>
    <dbReference type="NCBI Taxonomy" id="79078"/>
    <lineage>
        <taxon>Eukaryota</taxon>
        <taxon>Viridiplantae</taxon>
        <taxon>Streptophyta</taxon>
        <taxon>Embryophyta</taxon>
        <taxon>Tracheophyta</taxon>
        <taxon>Spermatophyta</taxon>
        <taxon>Magnoliopsida</taxon>
        <taxon>eudicotyledons</taxon>
        <taxon>Gunneridae</taxon>
        <taxon>Pentapetalae</taxon>
        <taxon>rosids</taxon>
        <taxon>fabids</taxon>
        <taxon>Fabales</taxon>
        <taxon>Fabaceae</taxon>
        <taxon>Papilionoideae</taxon>
        <taxon>50 kb inversion clade</taxon>
        <taxon>dalbergioids sensu lato</taxon>
        <taxon>Dalbergieae</taxon>
        <taxon>Pterocarpus clade</taxon>
        <taxon>Stylosanthes</taxon>
    </lineage>
</organism>
<gene>
    <name evidence="2" type="ORF">PIB30_015099</name>
</gene>
<dbReference type="EMBL" id="JASCZI010030249">
    <property type="protein sequence ID" value="MED6119803.1"/>
    <property type="molecule type" value="Genomic_DNA"/>
</dbReference>
<feature type="compositionally biased region" description="Polar residues" evidence="1">
    <location>
        <begin position="1"/>
        <end position="12"/>
    </location>
</feature>
<evidence type="ECO:0000313" key="2">
    <source>
        <dbReference type="EMBL" id="MED6119803.1"/>
    </source>
</evidence>
<proteinExistence type="predicted"/>
<evidence type="ECO:0000313" key="3">
    <source>
        <dbReference type="Proteomes" id="UP001341840"/>
    </source>
</evidence>
<reference evidence="2 3" key="1">
    <citation type="journal article" date="2023" name="Plants (Basel)">
        <title>Bridging the Gap: Combining Genomics and Transcriptomics Approaches to Understand Stylosanthes scabra, an Orphan Legume from the Brazilian Caatinga.</title>
        <authorList>
            <person name="Ferreira-Neto J.R.C."/>
            <person name="da Silva M.D."/>
            <person name="Binneck E."/>
            <person name="de Melo N.F."/>
            <person name="da Silva R.H."/>
            <person name="de Melo A.L.T.M."/>
            <person name="Pandolfi V."/>
            <person name="Bustamante F.O."/>
            <person name="Brasileiro-Vidal A.C."/>
            <person name="Benko-Iseppon A.M."/>
        </authorList>
    </citation>
    <scope>NUCLEOTIDE SEQUENCE [LARGE SCALE GENOMIC DNA]</scope>
    <source>
        <tissue evidence="2">Leaves</tissue>
    </source>
</reference>
<keyword evidence="3" id="KW-1185">Reference proteome</keyword>